<dbReference type="GO" id="GO:0016757">
    <property type="term" value="F:glycosyltransferase activity"/>
    <property type="evidence" value="ECO:0007669"/>
    <property type="project" value="InterPro"/>
</dbReference>
<proteinExistence type="predicted"/>
<accession>A0A101KMA2</accession>
<protein>
    <recommendedName>
        <fullName evidence="1">Glycosyl transferase family 1 domain-containing protein</fullName>
    </recommendedName>
</protein>
<evidence type="ECO:0000259" key="1">
    <source>
        <dbReference type="Pfam" id="PF00534"/>
    </source>
</evidence>
<name>A0A101KMA2_RHILI</name>
<dbReference type="AlphaFoldDB" id="A0A101KMA2"/>
<dbReference type="PANTHER" id="PTHR46401:SF9">
    <property type="entry name" value="MANNOSYLTRANSFERASE A"/>
    <property type="match status" value="1"/>
</dbReference>
<sequence>MHANVGDDDLRALYDGCDALIAASFAEGFGLPIVEAGHFGKPVLASDIPVFREVGKGAAGAHFFEVGSSVALATTVKSFLKRTALARPDSPSWPTWSESLAQLESVVVGQKWYKFYEPRFPRPFSPLTDLGVTRMTTALEAEQRAHRLQHVEGPYATDDGAAVKIVVSVTNLSGTVWSSLGSTDGRMGVALSYHVLDGAGGQLQYDNARTNIPFALVPGDTIYLAVNVLRSWKERGAEFVDLELLQEGVSWFGSPLRVAL</sequence>
<feature type="domain" description="Glycosyl transferase family 1" evidence="1">
    <location>
        <begin position="4"/>
        <end position="83"/>
    </location>
</feature>
<dbReference type="EMBL" id="LPWA01000166">
    <property type="protein sequence ID" value="KUM23412.1"/>
    <property type="molecule type" value="Genomic_DNA"/>
</dbReference>
<organism evidence="2 3">
    <name type="scientific">Rhizobium loti</name>
    <name type="common">Mesorhizobium loti</name>
    <dbReference type="NCBI Taxonomy" id="381"/>
    <lineage>
        <taxon>Bacteria</taxon>
        <taxon>Pseudomonadati</taxon>
        <taxon>Pseudomonadota</taxon>
        <taxon>Alphaproteobacteria</taxon>
        <taxon>Hyphomicrobiales</taxon>
        <taxon>Phyllobacteriaceae</taxon>
        <taxon>Mesorhizobium</taxon>
    </lineage>
</organism>
<gene>
    <name evidence="2" type="ORF">AU467_33610</name>
</gene>
<evidence type="ECO:0000313" key="3">
    <source>
        <dbReference type="Proteomes" id="UP000053176"/>
    </source>
</evidence>
<dbReference type="Proteomes" id="UP000053176">
    <property type="component" value="Unassembled WGS sequence"/>
</dbReference>
<reference evidence="2 3" key="1">
    <citation type="submission" date="2015-12" db="EMBL/GenBank/DDBJ databases">
        <title>Draft genome sequence of Mesorhizobium sp. UFLA 01-765, a multitolerant efficient symbiont and plant-growth promoting strain isolated from Zn-mining soil using Leucaena leucocephala as a trap plant.</title>
        <authorList>
            <person name="Rangel W.M."/>
            <person name="Thijs S."/>
            <person name="Longatti S.M."/>
            <person name="Moreira F.M."/>
            <person name="Weyens N."/>
            <person name="Vangronsveld J."/>
            <person name="Van Hamme J.D."/>
            <person name="Bottos E.M."/>
            <person name="Rineau F."/>
        </authorList>
    </citation>
    <scope>NUCLEOTIDE SEQUENCE [LARGE SCALE GENOMIC DNA]</scope>
    <source>
        <strain evidence="2 3">UFLA 01-765</strain>
    </source>
</reference>
<dbReference type="Gene3D" id="3.40.50.2000">
    <property type="entry name" value="Glycogen Phosphorylase B"/>
    <property type="match status" value="1"/>
</dbReference>
<dbReference type="Pfam" id="PF00534">
    <property type="entry name" value="Glycos_transf_1"/>
    <property type="match status" value="1"/>
</dbReference>
<dbReference type="InterPro" id="IPR001296">
    <property type="entry name" value="Glyco_trans_1"/>
</dbReference>
<evidence type="ECO:0000313" key="2">
    <source>
        <dbReference type="EMBL" id="KUM23412.1"/>
    </source>
</evidence>
<dbReference type="SUPFAM" id="SSF53756">
    <property type="entry name" value="UDP-Glycosyltransferase/glycogen phosphorylase"/>
    <property type="match status" value="1"/>
</dbReference>
<dbReference type="OrthoDB" id="9801609at2"/>
<dbReference type="PANTHER" id="PTHR46401">
    <property type="entry name" value="GLYCOSYLTRANSFERASE WBBK-RELATED"/>
    <property type="match status" value="1"/>
</dbReference>
<comment type="caution">
    <text evidence="2">The sequence shown here is derived from an EMBL/GenBank/DDBJ whole genome shotgun (WGS) entry which is preliminary data.</text>
</comment>